<evidence type="ECO:0000313" key="4">
    <source>
        <dbReference type="Proteomes" id="UP000007519"/>
    </source>
</evidence>
<organism evidence="3 4">
    <name type="scientific">Saprospira grandis (strain Lewin)</name>
    <dbReference type="NCBI Taxonomy" id="984262"/>
    <lineage>
        <taxon>Bacteria</taxon>
        <taxon>Pseudomonadati</taxon>
        <taxon>Bacteroidota</taxon>
        <taxon>Saprospiria</taxon>
        <taxon>Saprospirales</taxon>
        <taxon>Saprospiraceae</taxon>
        <taxon>Saprospira</taxon>
    </lineage>
</organism>
<proteinExistence type="predicted"/>
<feature type="transmembrane region" description="Helical" evidence="1">
    <location>
        <begin position="135"/>
        <end position="154"/>
    </location>
</feature>
<keyword evidence="1" id="KW-1133">Transmembrane helix</keyword>
<evidence type="ECO:0000256" key="1">
    <source>
        <dbReference type="SAM" id="Phobius"/>
    </source>
</evidence>
<feature type="transmembrane region" description="Helical" evidence="1">
    <location>
        <begin position="290"/>
        <end position="311"/>
    </location>
</feature>
<feature type="transmembrane region" description="Helical" evidence="1">
    <location>
        <begin position="392"/>
        <end position="410"/>
    </location>
</feature>
<keyword evidence="1" id="KW-0472">Membrane</keyword>
<feature type="transmembrane region" description="Helical" evidence="1">
    <location>
        <begin position="323"/>
        <end position="343"/>
    </location>
</feature>
<keyword evidence="1" id="KW-0812">Transmembrane</keyword>
<dbReference type="Proteomes" id="UP000007519">
    <property type="component" value="Chromosome"/>
</dbReference>
<sequence length="617" mass="70595">MLAAKWANSQLFIAFMALFTTIWGYQFGLWDHQEHLSLLFRQLNPDFLSSDAFINANDSGFNPRIYSNYLTILLTKLFGLPLAFFLLCFLCNWAIGRAAQQMGDLLFKNELSANLAALFCLSIPTLGLGSVSEIHAVYLTPNSMAFALVLLALPQLWQQKFVQAGVFLALATLIHPLVGPESTLLLGGLYALSLPFRPRLSRKQWKALTLGAGCFGLAAALSLGPYFLSAQENISLDEFYNIYVHFRAPHHILPSQFLLQEEPKNSYYLIGYLALLYLPKGLLKLQKIDRFFVLGLILSLLALAYIGYYFVEVQPSKLMATAQVYRILYLGKFFFLLGLAGAIGQVRQGKQLEQVYAWAFLLNSFCWTNGLRIALLFLLARLRNRFFPHWRWTLALELPLLLALTIYGLWQTYLTLDFSAEAYLWLIFLLFGPIFYSLAPKKKWPSYLFAAASLSFLLFWSQTPRTPGMSPLQQDMSRLYSLSDQAYFQPALYEVSQYIKKETPKDSRFLVPPMQAEIRYLGQRALVVDFKAFPFSGQAMKAWQERIFEVYGWTDQQGFGAVNQVFEPYWKTRPDSMLLLLGKKYEAQYALLYAETKTQLPVVFKNQGFQLVFLKED</sequence>
<dbReference type="OrthoDB" id="476064at2"/>
<dbReference type="Pfam" id="PF20604">
    <property type="entry name" value="DUF6798"/>
    <property type="match status" value="1"/>
</dbReference>
<dbReference type="KEGG" id="sgn:SGRA_0771"/>
<dbReference type="EMBL" id="CP002831">
    <property type="protein sequence ID" value="AFC23509.1"/>
    <property type="molecule type" value="Genomic_DNA"/>
</dbReference>
<feature type="transmembrane region" description="Helical" evidence="1">
    <location>
        <begin position="207"/>
        <end position="228"/>
    </location>
</feature>
<dbReference type="RefSeq" id="WP_015691163.1">
    <property type="nucleotide sequence ID" value="NC_016940.1"/>
</dbReference>
<accession>H6L1X2</accession>
<feature type="transmembrane region" description="Helical" evidence="1">
    <location>
        <begin position="355"/>
        <end position="380"/>
    </location>
</feature>
<feature type="transmembrane region" description="Helical" evidence="1">
    <location>
        <begin position="422"/>
        <end position="438"/>
    </location>
</feature>
<feature type="transmembrane region" description="Helical" evidence="1">
    <location>
        <begin position="12"/>
        <end position="30"/>
    </location>
</feature>
<gene>
    <name evidence="3" type="ordered locus">SGRA_0771</name>
</gene>
<evidence type="ECO:0000313" key="3">
    <source>
        <dbReference type="EMBL" id="AFC23509.1"/>
    </source>
</evidence>
<feature type="transmembrane region" description="Helical" evidence="1">
    <location>
        <begin position="69"/>
        <end position="90"/>
    </location>
</feature>
<name>H6L1X2_SAPGL</name>
<reference evidence="3 4" key="1">
    <citation type="journal article" date="2012" name="Stand. Genomic Sci.">
        <title>Complete genome sequencing and analysis of Saprospira grandis str. Lewin, a predatory marine bacterium.</title>
        <authorList>
            <person name="Saw J.H."/>
            <person name="Yuryev A."/>
            <person name="Kanbe M."/>
            <person name="Hou S."/>
            <person name="Young A.G."/>
            <person name="Aizawa S."/>
            <person name="Alam M."/>
        </authorList>
    </citation>
    <scope>NUCLEOTIDE SEQUENCE [LARGE SCALE GENOMIC DNA]</scope>
    <source>
        <strain evidence="3 4">Lewin</strain>
    </source>
</reference>
<dbReference type="InterPro" id="IPR046477">
    <property type="entry name" value="DUF6798"/>
</dbReference>
<feature type="transmembrane region" description="Helical" evidence="1">
    <location>
        <begin position="444"/>
        <end position="460"/>
    </location>
</feature>
<dbReference type="AlphaFoldDB" id="H6L1X2"/>
<dbReference type="eggNOG" id="ENOG502Z9RB">
    <property type="taxonomic scope" value="Bacteria"/>
</dbReference>
<dbReference type="HOGENOM" id="CLU_447486_0_0_10"/>
<dbReference type="STRING" id="984262.SGRA_0771"/>
<feature type="domain" description="DUF6798" evidence="2">
    <location>
        <begin position="493"/>
        <end position="549"/>
    </location>
</feature>
<protein>
    <recommendedName>
        <fullName evidence="2">DUF6798 domain-containing protein</fullName>
    </recommendedName>
</protein>
<evidence type="ECO:0000259" key="2">
    <source>
        <dbReference type="Pfam" id="PF20604"/>
    </source>
</evidence>
<keyword evidence="4" id="KW-1185">Reference proteome</keyword>